<dbReference type="PROSITE" id="PS50330">
    <property type="entry name" value="UIM"/>
    <property type="match status" value="2"/>
</dbReference>
<proteinExistence type="predicted"/>
<feature type="region of interest" description="Disordered" evidence="1">
    <location>
        <begin position="1422"/>
        <end position="1456"/>
    </location>
</feature>
<feature type="compositionally biased region" description="Acidic residues" evidence="1">
    <location>
        <begin position="1038"/>
        <end position="1054"/>
    </location>
</feature>
<protein>
    <submittedName>
        <fullName evidence="2">Uncharacterized protein</fullName>
    </submittedName>
</protein>
<feature type="compositionally biased region" description="Basic and acidic residues" evidence="1">
    <location>
        <begin position="996"/>
        <end position="1005"/>
    </location>
</feature>
<feature type="compositionally biased region" description="Basic and acidic residues" evidence="1">
    <location>
        <begin position="957"/>
        <end position="987"/>
    </location>
</feature>
<feature type="compositionally biased region" description="Basic and acidic residues" evidence="1">
    <location>
        <begin position="1121"/>
        <end position="1134"/>
    </location>
</feature>
<gene>
    <name evidence="2" type="ORF">MAR_002406</name>
</gene>
<organism evidence="2 3">
    <name type="scientific">Mya arenaria</name>
    <name type="common">Soft-shell clam</name>
    <dbReference type="NCBI Taxonomy" id="6604"/>
    <lineage>
        <taxon>Eukaryota</taxon>
        <taxon>Metazoa</taxon>
        <taxon>Spiralia</taxon>
        <taxon>Lophotrochozoa</taxon>
        <taxon>Mollusca</taxon>
        <taxon>Bivalvia</taxon>
        <taxon>Autobranchia</taxon>
        <taxon>Heteroconchia</taxon>
        <taxon>Euheterodonta</taxon>
        <taxon>Imparidentia</taxon>
        <taxon>Neoheterodontei</taxon>
        <taxon>Myida</taxon>
        <taxon>Myoidea</taxon>
        <taxon>Myidae</taxon>
        <taxon>Mya</taxon>
    </lineage>
</organism>
<feature type="compositionally biased region" description="Basic and acidic residues" evidence="1">
    <location>
        <begin position="901"/>
        <end position="913"/>
    </location>
</feature>
<dbReference type="EMBL" id="CP111022">
    <property type="protein sequence ID" value="WAR20568.1"/>
    <property type="molecule type" value="Genomic_DNA"/>
</dbReference>
<sequence length="1535" mass="173769">MIQRQNIYLSIKHVFPTGKWTEVFLPGGRKYRQSEELQPTGQAQGEFMNQCISYKEYASRVARNRQAANENTAFRNSTKQAHVWHAQNFVDNIIRDGQEDRPFKEALQVDLGLEKRGLTHLLVIQGLEQYNKRRQSTLNKCCETVNEHPGSADDIVLENVGHAIHTMVHYDVTSYWQLYMQVTCGIFIVRTENAGDTEGIQQAFLNIYSMVQPLAQQAELGKFRVKAPVGQYHTADEPIIMNRKQPSDQPDVYQPRITTHICNGNDRTNFRQTPGGAKHVDDGTRRKPVTSSIKNDSLYPSCFEPVCIPDPQADSVINYGVERRSLSSGVTKSDDVQILDVQPFAGQGYCLGSGLSKARFVNNGLGVTPKTGKGGMATRQTRNDTCKAGTCGAEINMMVDNQENVQSPGNGLSEKDFIDSQNEDLIMSQVIAQSAKEDFPMTTEDEMLKLALEISRQNTGLKDSTVAKQQLGVHRPILASPGLNIGTTSGVCGEERTDFVTDRPKISMHNSTESCGIENSRIAKQELNDLNFTGDRGEDFIGKLTKLTEEEQLQLAIEKSKIECHGNTIVGHDLSERDFSREVDGDVFDKEQNFAFGLNKGIRKGPVGSNDEIDDKDDKLNKIHVEEDEEEQMKLAMELSKQDTNKNSFDKPEDEHDLEFALKDSEIELAIYNSRKYDGITHEADKTHLGKRVHTIEKIPDSDKNLGSEESEAKQLHEAIKRSRIEHSPMKKMKIDGQDIHLSEEDMVKLAINKSILECTPKKKTVCELKGNVKEKQDDAIHVIQIDSQSQEFGYSQSDVILENDEGVCILSQETNQNCTYDEVLTDVDEMFDADEEFIPPSPESGKRKPISFSSLSNISGRTSMMQRSAGSSAESHPESTAERKKLSTESEQSGSPTKHNGWDESRWSHVNKDNSLNKTSDEDFSLKKSLFFDSDKESDYESEEDIFAAENSFSDQDNRKNEKGGEETEKKNEYKSNDISNKKSNDVEMDVNLIIDKELEDKNNYLHKQSKSNDRLSKRNSGSVSLVQIKQEKDIDLELDEGDYFDHDDDNDIDYQPTSQELKEDIESDNGASNEDDEIEDLELKARLNSDSQDIALPVVNRPRSIRYRELKQQQCYPSESEKPSAEQKKETGDVIARRDAELARLMQQEFDREYKSKHKQITEVDDEYIARELQDMFDNEVAGQGHQKVNENDNENTPFIEKNNALQANIQTAKTLDLNMNLTHHSVVHKEVTLGTVNKTKVVEGVKHLDNESRLGQVGVRELQRRELEKIARWRHTIEADARLARQMQDMDPDDQEVVIDDDSVRPGKGPSSSVDTTEQSLSFRQIVAQHRASRDKALSQLEEYRHLQSERFRHGHDQAPVLNLDDHQAQVGRTGGQALMGNADFGAFRPDLRLVSAPTDTNDVIVVDDQPFQSLERQHSHLNNLRTRSTYRPNIEESTQLKSQSNSDGDHMAMADGQKTQIDQSQTETRNSNIKCGNCGQKGHNRTFVKCPSYHTAEETARREAKLEKIRQQKDMKRKEQQETIEMLLKLN</sequence>
<feature type="region of interest" description="Disordered" evidence="1">
    <location>
        <begin position="836"/>
        <end position="921"/>
    </location>
</feature>
<feature type="region of interest" description="Disordered" evidence="1">
    <location>
        <begin position="264"/>
        <end position="291"/>
    </location>
</feature>
<accession>A0ABY7FEH9</accession>
<feature type="compositionally biased region" description="Basic and acidic residues" evidence="1">
    <location>
        <begin position="876"/>
        <end position="889"/>
    </location>
</feature>
<feature type="region of interest" description="Disordered" evidence="1">
    <location>
        <begin position="1300"/>
        <end position="1322"/>
    </location>
</feature>
<feature type="region of interest" description="Disordered" evidence="1">
    <location>
        <begin position="1111"/>
        <end position="1134"/>
    </location>
</feature>
<reference evidence="2" key="1">
    <citation type="submission" date="2022-11" db="EMBL/GenBank/DDBJ databases">
        <title>Centuries of genome instability and evolution in soft-shell clam transmissible cancer (bioRxiv).</title>
        <authorList>
            <person name="Hart S.F.M."/>
            <person name="Yonemitsu M.A."/>
            <person name="Giersch R.M."/>
            <person name="Beal B.F."/>
            <person name="Arriagada G."/>
            <person name="Davis B.W."/>
            <person name="Ostrander E.A."/>
            <person name="Goff S.P."/>
            <person name="Metzger M.J."/>
        </authorList>
    </citation>
    <scope>NUCLEOTIDE SEQUENCE</scope>
    <source>
        <strain evidence="2">MELC-2E11</strain>
        <tissue evidence="2">Siphon/mantle</tissue>
    </source>
</reference>
<feature type="compositionally biased region" description="Polar residues" evidence="1">
    <location>
        <begin position="1313"/>
        <end position="1322"/>
    </location>
</feature>
<feature type="compositionally biased region" description="Polar residues" evidence="1">
    <location>
        <begin position="852"/>
        <end position="875"/>
    </location>
</feature>
<dbReference type="InterPro" id="IPR003903">
    <property type="entry name" value="UIM_dom"/>
</dbReference>
<dbReference type="Proteomes" id="UP001164746">
    <property type="component" value="Chromosome 11"/>
</dbReference>
<evidence type="ECO:0000313" key="3">
    <source>
        <dbReference type="Proteomes" id="UP001164746"/>
    </source>
</evidence>
<dbReference type="SMART" id="SM00726">
    <property type="entry name" value="UIM"/>
    <property type="match status" value="3"/>
</dbReference>
<feature type="compositionally biased region" description="Polar residues" evidence="1">
    <location>
        <begin position="890"/>
        <end position="899"/>
    </location>
</feature>
<feature type="compositionally biased region" description="Polar residues" evidence="1">
    <location>
        <begin position="1020"/>
        <end position="1029"/>
    </location>
</feature>
<evidence type="ECO:0000313" key="2">
    <source>
        <dbReference type="EMBL" id="WAR20568.1"/>
    </source>
</evidence>
<name>A0ABY7FEH9_MYAAR</name>
<feature type="compositionally biased region" description="Polar residues" evidence="1">
    <location>
        <begin position="1422"/>
        <end position="1450"/>
    </location>
</feature>
<evidence type="ECO:0000256" key="1">
    <source>
        <dbReference type="SAM" id="MobiDB-lite"/>
    </source>
</evidence>
<keyword evidence="3" id="KW-1185">Reference proteome</keyword>
<feature type="region of interest" description="Disordered" evidence="1">
    <location>
        <begin position="935"/>
        <end position="1078"/>
    </location>
</feature>
<dbReference type="Pfam" id="PF02809">
    <property type="entry name" value="UIM"/>
    <property type="match status" value="3"/>
</dbReference>
<feature type="compositionally biased region" description="Acidic residues" evidence="1">
    <location>
        <begin position="1065"/>
        <end position="1078"/>
    </location>
</feature>